<evidence type="ECO:0000313" key="2">
    <source>
        <dbReference type="EMBL" id="KAF2073574.1"/>
    </source>
</evidence>
<protein>
    <recommendedName>
        <fullName evidence="4">Carbohydrate binding domain-containing protein</fullName>
    </recommendedName>
</protein>
<dbReference type="AlphaFoldDB" id="A0A8J4V750"/>
<dbReference type="EMBL" id="AJWJ01000196">
    <property type="protein sequence ID" value="KAF2073574.1"/>
    <property type="molecule type" value="Genomic_DNA"/>
</dbReference>
<sequence length="417" mass="47238">MSTHNKLLVFLLFILSCLFISTSTADVLPYNFDFYGCSYTTHVSSPYEGNYSEFDVTTNNGTMHLPMSLSEKWSIMTPITLTFTLIPGYEPPVIFHYQGKTYDITKPFIGCIYEYSKLTQIGAQDVNFTLFSDPMNGQTFDIYVDDVKVQTKTIPPTKMDLLNTFTVNIPYNQPDHIIKLVQVSNNQSFLMELAYVGPLEITSFQCTRGFIRNSAFEDPRIVNYCKFVGNRLPQSFRYLNGLEARDIQTSLTSINVTLLSNLPLGALISFEIQTRYNYFTPIKTTTYFQPHPLPSQSTFIYGRDPLGYITATIQGTYLDAVLLNQSKFIHDGKTSMINCQYSFFTSLEKGYQESITCTIPQINDYKGSTISLTPTYYPSTSIVLTPDKSEASSSSFTLPSMLFIVTLLSSMFFNSLF</sequence>
<evidence type="ECO:0000256" key="1">
    <source>
        <dbReference type="SAM" id="SignalP"/>
    </source>
</evidence>
<dbReference type="PROSITE" id="PS51257">
    <property type="entry name" value="PROKAR_LIPOPROTEIN"/>
    <property type="match status" value="1"/>
</dbReference>
<feature type="signal peptide" evidence="1">
    <location>
        <begin position="1"/>
        <end position="24"/>
    </location>
</feature>
<dbReference type="Proteomes" id="UP000695562">
    <property type="component" value="Unassembled WGS sequence"/>
</dbReference>
<evidence type="ECO:0008006" key="4">
    <source>
        <dbReference type="Google" id="ProtNLM"/>
    </source>
</evidence>
<feature type="chain" id="PRO_5035303251" description="Carbohydrate binding domain-containing protein" evidence="1">
    <location>
        <begin position="25"/>
        <end position="417"/>
    </location>
</feature>
<accession>A0A8J4V750</accession>
<reference evidence="2" key="1">
    <citation type="submission" date="2020-01" db="EMBL/GenBank/DDBJ databases">
        <title>Development of genomics and gene disruption for Polysphondylium violaceum indicates a role for the polyketide synthase stlB in stalk morphogenesis.</title>
        <authorList>
            <person name="Narita B."/>
            <person name="Kawabe Y."/>
            <person name="Kin K."/>
            <person name="Saito T."/>
            <person name="Gibbs R."/>
            <person name="Kuspa A."/>
            <person name="Muzny D."/>
            <person name="Queller D."/>
            <person name="Richards S."/>
            <person name="Strassman J."/>
            <person name="Sucgang R."/>
            <person name="Worley K."/>
            <person name="Schaap P."/>
        </authorList>
    </citation>
    <scope>NUCLEOTIDE SEQUENCE</scope>
    <source>
        <strain evidence="2">QSvi11</strain>
    </source>
</reference>
<proteinExistence type="predicted"/>
<keyword evidence="1" id="KW-0732">Signal</keyword>
<name>A0A8J4V750_9MYCE</name>
<evidence type="ECO:0000313" key="3">
    <source>
        <dbReference type="Proteomes" id="UP000695562"/>
    </source>
</evidence>
<organism evidence="2 3">
    <name type="scientific">Polysphondylium violaceum</name>
    <dbReference type="NCBI Taxonomy" id="133409"/>
    <lineage>
        <taxon>Eukaryota</taxon>
        <taxon>Amoebozoa</taxon>
        <taxon>Evosea</taxon>
        <taxon>Eumycetozoa</taxon>
        <taxon>Dictyostelia</taxon>
        <taxon>Dictyosteliales</taxon>
        <taxon>Dictyosteliaceae</taxon>
        <taxon>Polysphondylium</taxon>
    </lineage>
</organism>
<comment type="caution">
    <text evidence="2">The sequence shown here is derived from an EMBL/GenBank/DDBJ whole genome shotgun (WGS) entry which is preliminary data.</text>
</comment>
<keyword evidence="3" id="KW-1185">Reference proteome</keyword>
<gene>
    <name evidence="2" type="ORF">CYY_005123</name>
</gene>